<evidence type="ECO:0000256" key="1">
    <source>
        <dbReference type="SAM" id="MobiDB-lite"/>
    </source>
</evidence>
<feature type="region of interest" description="Disordered" evidence="1">
    <location>
        <begin position="1200"/>
        <end position="1219"/>
    </location>
</feature>
<evidence type="ECO:0000313" key="4">
    <source>
        <dbReference type="EMBL" id="KAK4297991.1"/>
    </source>
</evidence>
<accession>A0AAE1NZ13</accession>
<dbReference type="Pfam" id="PF00092">
    <property type="entry name" value="VWA"/>
    <property type="match status" value="1"/>
</dbReference>
<feature type="region of interest" description="Disordered" evidence="1">
    <location>
        <begin position="1065"/>
        <end position="1085"/>
    </location>
</feature>
<evidence type="ECO:0000313" key="5">
    <source>
        <dbReference type="Proteomes" id="UP001292094"/>
    </source>
</evidence>
<dbReference type="GO" id="GO:0032991">
    <property type="term" value="C:protein-containing complex"/>
    <property type="evidence" value="ECO:0007669"/>
    <property type="project" value="UniProtKB-ARBA"/>
</dbReference>
<keyword evidence="2" id="KW-0472">Membrane</keyword>
<protein>
    <recommendedName>
        <fullName evidence="3">VWFA domain-containing protein</fullName>
    </recommendedName>
</protein>
<feature type="non-terminal residue" evidence="4">
    <location>
        <position position="1"/>
    </location>
</feature>
<evidence type="ECO:0000259" key="3">
    <source>
        <dbReference type="PROSITE" id="PS50234"/>
    </source>
</evidence>
<feature type="compositionally biased region" description="Low complexity" evidence="1">
    <location>
        <begin position="1065"/>
        <end position="1079"/>
    </location>
</feature>
<dbReference type="AlphaFoldDB" id="A0AAE1NZ13"/>
<keyword evidence="5" id="KW-1185">Reference proteome</keyword>
<comment type="caution">
    <text evidence="4">The sequence shown here is derived from an EMBL/GenBank/DDBJ whole genome shotgun (WGS) entry which is preliminary data.</text>
</comment>
<feature type="transmembrane region" description="Helical" evidence="2">
    <location>
        <begin position="911"/>
        <end position="936"/>
    </location>
</feature>
<proteinExistence type="predicted"/>
<feature type="region of interest" description="Disordered" evidence="1">
    <location>
        <begin position="1145"/>
        <end position="1190"/>
    </location>
</feature>
<dbReference type="InterPro" id="IPR013642">
    <property type="entry name" value="CLCA_N"/>
</dbReference>
<feature type="compositionally biased region" description="Low complexity" evidence="1">
    <location>
        <begin position="874"/>
        <end position="890"/>
    </location>
</feature>
<dbReference type="Pfam" id="PF08434">
    <property type="entry name" value="CLCA"/>
    <property type="match status" value="1"/>
</dbReference>
<feature type="compositionally biased region" description="Low complexity" evidence="1">
    <location>
        <begin position="1170"/>
        <end position="1188"/>
    </location>
</feature>
<sequence>TVLKEVSVLLWEWTGGRAYIREVTVALPRTWRMNTTHTCSQLTTTTPVTTTTASTHTHIRVTTNHPVFGSRPWVQQSQGCGRQGDYIQLGSDFLHNNNNNNNNNNGTNIHIFYNTNTTKPHTSHTQSARLLLTEWVKFRWGIFEEKGYKDDPLYPLLFRDPTSGVHRPNACPHLQKSPSKLQSQPFCPTEAHIPEAPTKHNAQCVGRPAWDIIIHSHDFALGRNGPTNSTPVLLPKLRFVQESAARIVLVVEDTAVMNMQQRWEFVRKAVRRVVVYDIPDGNYVALVVFNSVARTSAPLSRMDSLSDVRQRVGSSLPRNPSPVPESKKCVLCGLQEAIRTLDTEPVGAVGATVILVTTGKALTHQQEVKEMERLAINFGISVHTVLYPMIERGGMLSGSDTRDLQSLVSATHGFSFTVMDEGVGNDSKVSMMVALMDALLAAVRHSEPSVSPGSPVLIHSQAYPGGIASMSMGSFTLDDSLGLHVRLSIYYYDLNHVGNTVQLTTPSGDIMSNVNMQEEDGDANVIFVNIPKAERGVWQYKVENRADSHQGLHIQVSGNESIRRKISLRLSTTTTNNTINASDPSLPIVMYAEVKEEEMPIVNARVTVKLQRLGTDTNGRTYKSVLVHLYDQGYGDPDITGGDGVYSRYLPILHVGGPGHYQLSVTADHNNNLAQVPVKDPIMHQHQHQHHHHQHHHYKHVYSNSGNKLTCCGSFIRYEKLKLLKPFQRHSIYGVLEVMSPVSPIDIIPPSRILDLLTWVNRTTREVVLRWTAPGDDNDWGRANHYEAVLATSWTGAKAFNGESVSGMPLPEEVATQQAVFFHTNRYEEIVYVAMRAVDMAGNKGGVSNIATIWVPQPPTTTTMSTQQFTSQHQQPYTNNHTNNTNKKQNVGQNKGMTHPVKLAGMNLEDIAVIVGSVGGFLVIAAVLVIFCYCHVSHRRHPHHKQRQEGNEKQLERNSCILTNRNIMIKTNSNPMLNPEDNNSQDPTYSTNTKETVEGAGMSSGIYNDGRPLSPIQSWGVTKLVNEHERHDTMRGSALLTPGTQQHYIYHQEQHQPFPPDVTLTTSTTQQPQSYPYTSCSQTSRPTTYPHPYTGFQVLASPSTTTTTVTTHSADPPDYQPSYATTSTHYHQPYLSYQYPPSYSHHHLNEDLPTYTPLSQHSQIPPHYPIQPTQQQQQQQQQPEILPPVVSFSVVGEEMAYPPPMYSPQADDPLSLPSQ</sequence>
<dbReference type="Gene3D" id="3.40.50.410">
    <property type="entry name" value="von Willebrand factor, type A domain"/>
    <property type="match status" value="1"/>
</dbReference>
<reference evidence="4" key="1">
    <citation type="submission" date="2023-11" db="EMBL/GenBank/DDBJ databases">
        <title>Genome assemblies of two species of porcelain crab, Petrolisthes cinctipes and Petrolisthes manimaculis (Anomura: Porcellanidae).</title>
        <authorList>
            <person name="Angst P."/>
        </authorList>
    </citation>
    <scope>NUCLEOTIDE SEQUENCE</scope>
    <source>
        <strain evidence="4">PB745_02</strain>
        <tissue evidence="4">Gill</tissue>
    </source>
</reference>
<organism evidence="4 5">
    <name type="scientific">Petrolisthes manimaculis</name>
    <dbReference type="NCBI Taxonomy" id="1843537"/>
    <lineage>
        <taxon>Eukaryota</taxon>
        <taxon>Metazoa</taxon>
        <taxon>Ecdysozoa</taxon>
        <taxon>Arthropoda</taxon>
        <taxon>Crustacea</taxon>
        <taxon>Multicrustacea</taxon>
        <taxon>Malacostraca</taxon>
        <taxon>Eumalacostraca</taxon>
        <taxon>Eucarida</taxon>
        <taxon>Decapoda</taxon>
        <taxon>Pleocyemata</taxon>
        <taxon>Anomura</taxon>
        <taxon>Galatheoidea</taxon>
        <taxon>Porcellanidae</taxon>
        <taxon>Petrolisthes</taxon>
    </lineage>
</organism>
<keyword evidence="2" id="KW-1133">Transmembrane helix</keyword>
<feature type="region of interest" description="Disordered" evidence="1">
    <location>
        <begin position="874"/>
        <end position="893"/>
    </location>
</feature>
<dbReference type="PROSITE" id="PS50234">
    <property type="entry name" value="VWFA"/>
    <property type="match status" value="1"/>
</dbReference>
<dbReference type="InterPro" id="IPR002035">
    <property type="entry name" value="VWF_A"/>
</dbReference>
<dbReference type="EMBL" id="JAWZYT010003528">
    <property type="protein sequence ID" value="KAK4297991.1"/>
    <property type="molecule type" value="Genomic_DNA"/>
</dbReference>
<gene>
    <name evidence="4" type="ORF">Pmani_029622</name>
</gene>
<dbReference type="CDD" id="cd00198">
    <property type="entry name" value="vWFA"/>
    <property type="match status" value="1"/>
</dbReference>
<feature type="region of interest" description="Disordered" evidence="1">
    <location>
        <begin position="971"/>
        <end position="992"/>
    </location>
</feature>
<feature type="domain" description="VWFA" evidence="3">
    <location>
        <begin position="246"/>
        <end position="439"/>
    </location>
</feature>
<keyword evidence="2" id="KW-0812">Transmembrane</keyword>
<dbReference type="InterPro" id="IPR036465">
    <property type="entry name" value="vWFA_dom_sf"/>
</dbReference>
<evidence type="ECO:0000256" key="2">
    <source>
        <dbReference type="SAM" id="Phobius"/>
    </source>
</evidence>
<dbReference type="Proteomes" id="UP001292094">
    <property type="component" value="Unassembled WGS sequence"/>
</dbReference>
<dbReference type="SUPFAM" id="SSF53300">
    <property type="entry name" value="vWA-like"/>
    <property type="match status" value="1"/>
</dbReference>
<name>A0AAE1NZ13_9EUCA</name>